<keyword evidence="1" id="KW-0732">Signal</keyword>
<protein>
    <recommendedName>
        <fullName evidence="3">Desiccation-related protein PCC13-62</fullName>
    </recommendedName>
</protein>
<name>A0A2N9HXG9_FAGSY</name>
<dbReference type="PANTHER" id="PTHR31694:SF12">
    <property type="entry name" value="DESICCATION-LIKE PROTEIN"/>
    <property type="match status" value="1"/>
</dbReference>
<evidence type="ECO:0000256" key="1">
    <source>
        <dbReference type="SAM" id="SignalP"/>
    </source>
</evidence>
<evidence type="ECO:0000313" key="2">
    <source>
        <dbReference type="EMBL" id="SPD16443.1"/>
    </source>
</evidence>
<gene>
    <name evidence="2" type="ORF">FSB_LOCUS44325</name>
</gene>
<proteinExistence type="predicted"/>
<dbReference type="Pfam" id="PF13668">
    <property type="entry name" value="Ferritin_2"/>
    <property type="match status" value="1"/>
</dbReference>
<organism evidence="2">
    <name type="scientific">Fagus sylvatica</name>
    <name type="common">Beechnut</name>
    <dbReference type="NCBI Taxonomy" id="28930"/>
    <lineage>
        <taxon>Eukaryota</taxon>
        <taxon>Viridiplantae</taxon>
        <taxon>Streptophyta</taxon>
        <taxon>Embryophyta</taxon>
        <taxon>Tracheophyta</taxon>
        <taxon>Spermatophyta</taxon>
        <taxon>Magnoliopsida</taxon>
        <taxon>eudicotyledons</taxon>
        <taxon>Gunneridae</taxon>
        <taxon>Pentapetalae</taxon>
        <taxon>rosids</taxon>
        <taxon>fabids</taxon>
        <taxon>Fagales</taxon>
        <taxon>Fagaceae</taxon>
        <taxon>Fagus</taxon>
    </lineage>
</organism>
<reference evidence="2" key="1">
    <citation type="submission" date="2018-02" db="EMBL/GenBank/DDBJ databases">
        <authorList>
            <person name="Cohen D.B."/>
            <person name="Kent A.D."/>
        </authorList>
    </citation>
    <scope>NUCLEOTIDE SEQUENCE</scope>
</reference>
<sequence length="297" mass="32561">MSLSSSNITFATLLILLLLPKSYSSKTIESNSLLPQVDVYLLEFPLNLEYLEAEFFLYGAYGYGLNKIAPNLTKGGPTPIGAKRGKMDDFTRDVIKQFALQEVGHLRAIQSTVKGFPRPLLNLSAESFAKVVDSAFEKQLVPSFDPYRSGVNFLLASYLIPYVGLTGYVGASPKLQDPKSKRAKMQLFVHVLYEHAHKKVKPYGITVAEFTNRFSQLRNKLGNAGVKDEGLVVVESEGAEGSITGNVLVGDKFSVAFDRTPEEILRIVYGSGDEHKPGGFYPKGADGHIAKSHLPKA</sequence>
<dbReference type="PANTHER" id="PTHR31694">
    <property type="entry name" value="DESICCATION-LIKE PROTEIN"/>
    <property type="match status" value="1"/>
</dbReference>
<evidence type="ECO:0008006" key="3">
    <source>
        <dbReference type="Google" id="ProtNLM"/>
    </source>
</evidence>
<dbReference type="AlphaFoldDB" id="A0A2N9HXG9"/>
<dbReference type="EMBL" id="OIVN01004279">
    <property type="protein sequence ID" value="SPD16443.1"/>
    <property type="molecule type" value="Genomic_DNA"/>
</dbReference>
<feature type="chain" id="PRO_5014815581" description="Desiccation-related protein PCC13-62" evidence="1">
    <location>
        <begin position="25"/>
        <end position="297"/>
    </location>
</feature>
<accession>A0A2N9HXG9</accession>
<dbReference type="InterPro" id="IPR052965">
    <property type="entry name" value="Pigment-catalase-like"/>
</dbReference>
<feature type="signal peptide" evidence="1">
    <location>
        <begin position="1"/>
        <end position="24"/>
    </location>
</feature>